<feature type="signal peptide" evidence="1">
    <location>
        <begin position="1"/>
        <end position="18"/>
    </location>
</feature>
<dbReference type="EMBL" id="CP055902">
    <property type="protein sequence ID" value="QKX61589.1"/>
    <property type="molecule type" value="Genomic_DNA"/>
</dbReference>
<dbReference type="AlphaFoldDB" id="A0A7H8R5D3"/>
<accession>A0A7H8R5D3</accession>
<evidence type="ECO:0000313" key="3">
    <source>
        <dbReference type="EMBL" id="QKX61589.1"/>
    </source>
</evidence>
<dbReference type="Gene3D" id="1.20.58.520">
    <property type="entry name" value="Amidohydrolase"/>
    <property type="match status" value="1"/>
</dbReference>
<keyword evidence="1" id="KW-0732">Signal</keyword>
<feature type="domain" description="Amidohydrolase-related" evidence="2">
    <location>
        <begin position="86"/>
        <end position="395"/>
    </location>
</feature>
<dbReference type="RefSeq" id="XP_035347763.1">
    <property type="nucleotide sequence ID" value="XM_035491870.1"/>
</dbReference>
<dbReference type="SUPFAM" id="SSF51338">
    <property type="entry name" value="Composite domain of metallo-dependent hydrolases"/>
    <property type="match status" value="1"/>
</dbReference>
<name>A0A7H8R5D3_TALRU</name>
<dbReference type="InterPro" id="IPR032466">
    <property type="entry name" value="Metal_Hydrolase"/>
</dbReference>
<dbReference type="Gene3D" id="2.30.40.10">
    <property type="entry name" value="Urease, subunit C, domain 1"/>
    <property type="match status" value="1"/>
</dbReference>
<organism evidence="3 4">
    <name type="scientific">Talaromyces rugulosus</name>
    <name type="common">Penicillium rugulosum</name>
    <dbReference type="NCBI Taxonomy" id="121627"/>
    <lineage>
        <taxon>Eukaryota</taxon>
        <taxon>Fungi</taxon>
        <taxon>Dikarya</taxon>
        <taxon>Ascomycota</taxon>
        <taxon>Pezizomycotina</taxon>
        <taxon>Eurotiomycetes</taxon>
        <taxon>Eurotiomycetidae</taxon>
        <taxon>Eurotiales</taxon>
        <taxon>Trichocomaceae</taxon>
        <taxon>Talaromyces</taxon>
        <taxon>Talaromyces sect. Islandici</taxon>
    </lineage>
</organism>
<evidence type="ECO:0000259" key="2">
    <source>
        <dbReference type="Pfam" id="PF01979"/>
    </source>
</evidence>
<dbReference type="PANTHER" id="PTHR43135:SF3">
    <property type="entry name" value="ALPHA-D-RIBOSE 1-METHYLPHOSPHONATE 5-TRIPHOSPHATE DIPHOSPHATASE"/>
    <property type="match status" value="1"/>
</dbReference>
<dbReference type="InterPro" id="IPR011059">
    <property type="entry name" value="Metal-dep_hydrolase_composite"/>
</dbReference>
<evidence type="ECO:0000256" key="1">
    <source>
        <dbReference type="SAM" id="SignalP"/>
    </source>
</evidence>
<dbReference type="Proteomes" id="UP000509510">
    <property type="component" value="Chromosome V"/>
</dbReference>
<dbReference type="GeneID" id="55996229"/>
<dbReference type="Pfam" id="PF01979">
    <property type="entry name" value="Amidohydro_1"/>
    <property type="match status" value="1"/>
</dbReference>
<dbReference type="InterPro" id="IPR006680">
    <property type="entry name" value="Amidohydro-rel"/>
</dbReference>
<dbReference type="InterPro" id="IPR051781">
    <property type="entry name" value="Metallo-dep_Hydrolase"/>
</dbReference>
<dbReference type="Gene3D" id="3.40.50.10910">
    <property type="entry name" value="Amidohydrolase"/>
    <property type="match status" value="1"/>
</dbReference>
<reference evidence="4" key="1">
    <citation type="submission" date="2020-06" db="EMBL/GenBank/DDBJ databases">
        <title>A chromosome-scale genome assembly of Talaromyces rugulosus W13939.</title>
        <authorList>
            <person name="Wang B."/>
            <person name="Guo L."/>
            <person name="Ye K."/>
            <person name="Wang L."/>
        </authorList>
    </citation>
    <scope>NUCLEOTIDE SEQUENCE [LARGE SCALE GENOMIC DNA]</scope>
    <source>
        <strain evidence="4">W13939</strain>
    </source>
</reference>
<dbReference type="OrthoDB" id="4227537at2759"/>
<feature type="chain" id="PRO_5028968695" description="Amidohydrolase-related domain-containing protein" evidence="1">
    <location>
        <begin position="19"/>
        <end position="405"/>
    </location>
</feature>
<sequence length="405" mass="43878">MFPQNLLHILGMLPSALACVHGATPSYNFTRRGNATVPPLKKIAIENVRVFDGFKLEHPRRVIIDRGYISDDPSGIEEVVEGNGKVLIPGLMDSHLHATSVSALEELSSYGVTTAFNMNCYNYTACDILRDQPGLTSAFFAGIPAVGPGSNHERLLRLPDSLLVNSSSQAPEFVSWAFGNNSDYYKIISEPDGCDQGIQNALVEAAHRRGKKAMTHSSYLEYFKMAVKSGSDGLQHTVADGLVPESTIQQIRAQGQYVTPTLTIFYQSLKNASTIEFLTGEPTTNQTVGNGTMNTAAMHKAGVPLLAGTDAIGVIPPIDTPFGLSLHWELEHLVEIGMTPAEALRAATIVPAFWHGHEDRGAILPGKRADLVLLNSNPLENITNTRDISKVWIGGIEYKDVVSLS</sequence>
<dbReference type="Gene3D" id="3.30.110.90">
    <property type="entry name" value="Amidohydrolase"/>
    <property type="match status" value="1"/>
</dbReference>
<dbReference type="KEGG" id="trg:TRUGW13939_08741"/>
<dbReference type="PANTHER" id="PTHR43135">
    <property type="entry name" value="ALPHA-D-RIBOSE 1-METHYLPHOSPHONATE 5-TRIPHOSPHATE DIPHOSPHATASE"/>
    <property type="match status" value="1"/>
</dbReference>
<dbReference type="SUPFAM" id="SSF51556">
    <property type="entry name" value="Metallo-dependent hydrolases"/>
    <property type="match status" value="1"/>
</dbReference>
<protein>
    <recommendedName>
        <fullName evidence="2">Amidohydrolase-related domain-containing protein</fullName>
    </recommendedName>
</protein>
<dbReference type="GO" id="GO:0016810">
    <property type="term" value="F:hydrolase activity, acting on carbon-nitrogen (but not peptide) bonds"/>
    <property type="evidence" value="ECO:0007669"/>
    <property type="project" value="InterPro"/>
</dbReference>
<keyword evidence="4" id="KW-1185">Reference proteome</keyword>
<gene>
    <name evidence="3" type="ORF">TRUGW13939_08741</name>
</gene>
<proteinExistence type="predicted"/>
<evidence type="ECO:0000313" key="4">
    <source>
        <dbReference type="Proteomes" id="UP000509510"/>
    </source>
</evidence>